<dbReference type="KEGG" id="vgu:HYG85_06670"/>
<evidence type="ECO:0000313" key="2">
    <source>
        <dbReference type="EMBL" id="QUH28613.1"/>
    </source>
</evidence>
<name>A0A8J8SBB9_9FIRM</name>
<dbReference type="RefSeq" id="WP_212692833.1">
    <property type="nucleotide sequence ID" value="NZ_CP058561.1"/>
</dbReference>
<dbReference type="InterPro" id="IPR019606">
    <property type="entry name" value="GerMN"/>
</dbReference>
<dbReference type="Pfam" id="PF10646">
    <property type="entry name" value="Germane"/>
    <property type="match status" value="1"/>
</dbReference>
<feature type="domain" description="GerMN" evidence="1">
    <location>
        <begin position="48"/>
        <end position="136"/>
    </location>
</feature>
<dbReference type="AlphaFoldDB" id="A0A8J8SBB9"/>
<reference evidence="2 3" key="1">
    <citation type="submission" date="2020-07" db="EMBL/GenBank/DDBJ databases">
        <title>Vallitalea guaymasensis genome.</title>
        <authorList>
            <person name="Postec A."/>
        </authorList>
    </citation>
    <scope>NUCLEOTIDE SEQUENCE [LARGE SCALE GENOMIC DNA]</scope>
    <source>
        <strain evidence="2 3">Ra1766G1</strain>
    </source>
</reference>
<organism evidence="2 3">
    <name type="scientific">Vallitalea guaymasensis</name>
    <dbReference type="NCBI Taxonomy" id="1185412"/>
    <lineage>
        <taxon>Bacteria</taxon>
        <taxon>Bacillati</taxon>
        <taxon>Bacillota</taxon>
        <taxon>Clostridia</taxon>
        <taxon>Lachnospirales</taxon>
        <taxon>Vallitaleaceae</taxon>
        <taxon>Vallitalea</taxon>
    </lineage>
</organism>
<accession>A0A8J8SBB9</accession>
<dbReference type="Proteomes" id="UP000677305">
    <property type="component" value="Chromosome"/>
</dbReference>
<evidence type="ECO:0000259" key="1">
    <source>
        <dbReference type="Pfam" id="PF10646"/>
    </source>
</evidence>
<protein>
    <submittedName>
        <fullName evidence="2">GerMN domain-containing protein</fullName>
    </submittedName>
</protein>
<proteinExistence type="predicted"/>
<keyword evidence="3" id="KW-1185">Reference proteome</keyword>
<sequence length="164" mass="19069">MYSVINAFVVSLITMGLVINTVSMKSNIFYYEFEKQDEGILTSEEIDLKNNKNVEENIRYTLQYLFDNNEGHYSFIPEEVKITNILFINGSLEIEVSEDILNYGGTAREISMVDQILATVFSINDIEEFSLFIEGDREVLNEGTSIKEYTRDEWEERMNTIEQN</sequence>
<gene>
    <name evidence="2" type="ORF">HYG85_06670</name>
</gene>
<evidence type="ECO:0000313" key="3">
    <source>
        <dbReference type="Proteomes" id="UP000677305"/>
    </source>
</evidence>
<dbReference type="EMBL" id="CP058561">
    <property type="protein sequence ID" value="QUH28613.1"/>
    <property type="molecule type" value="Genomic_DNA"/>
</dbReference>